<dbReference type="AlphaFoldDB" id="A0AAV4GV21"/>
<keyword evidence="3" id="KW-1185">Reference proteome</keyword>
<reference evidence="2 3" key="1">
    <citation type="journal article" date="2021" name="Elife">
        <title>Chloroplast acquisition without the gene transfer in kleptoplastic sea slugs, Plakobranchus ocellatus.</title>
        <authorList>
            <person name="Maeda T."/>
            <person name="Takahashi S."/>
            <person name="Yoshida T."/>
            <person name="Shimamura S."/>
            <person name="Takaki Y."/>
            <person name="Nagai Y."/>
            <person name="Toyoda A."/>
            <person name="Suzuki Y."/>
            <person name="Arimoto A."/>
            <person name="Ishii H."/>
            <person name="Satoh N."/>
            <person name="Nishiyama T."/>
            <person name="Hasebe M."/>
            <person name="Maruyama T."/>
            <person name="Minagawa J."/>
            <person name="Obokata J."/>
            <person name="Shigenobu S."/>
        </authorList>
    </citation>
    <scope>NUCLEOTIDE SEQUENCE [LARGE SCALE GENOMIC DNA]</scope>
</reference>
<evidence type="ECO:0000313" key="3">
    <source>
        <dbReference type="Proteomes" id="UP000762676"/>
    </source>
</evidence>
<evidence type="ECO:0000313" key="2">
    <source>
        <dbReference type="EMBL" id="GFR88205.1"/>
    </source>
</evidence>
<name>A0AAV4GV21_9GAST</name>
<proteinExistence type="predicted"/>
<organism evidence="2 3">
    <name type="scientific">Elysia marginata</name>
    <dbReference type="NCBI Taxonomy" id="1093978"/>
    <lineage>
        <taxon>Eukaryota</taxon>
        <taxon>Metazoa</taxon>
        <taxon>Spiralia</taxon>
        <taxon>Lophotrochozoa</taxon>
        <taxon>Mollusca</taxon>
        <taxon>Gastropoda</taxon>
        <taxon>Heterobranchia</taxon>
        <taxon>Euthyneura</taxon>
        <taxon>Panpulmonata</taxon>
        <taxon>Sacoglossa</taxon>
        <taxon>Placobranchoidea</taxon>
        <taxon>Plakobranchidae</taxon>
        <taxon>Elysia</taxon>
    </lineage>
</organism>
<comment type="caution">
    <text evidence="2">The sequence shown here is derived from an EMBL/GenBank/DDBJ whole genome shotgun (WGS) entry which is preliminary data.</text>
</comment>
<feature type="signal peptide" evidence="1">
    <location>
        <begin position="1"/>
        <end position="23"/>
    </location>
</feature>
<evidence type="ECO:0000256" key="1">
    <source>
        <dbReference type="SAM" id="SignalP"/>
    </source>
</evidence>
<sequence>MLLFIATVFFVASQHCAVTGSHASPQARNECGIVTLSASSPASHYGTLTPLYGNETIWAEYVTTGASCSTEGGTFANLETAFWTHTDAKYRCKCMGAWEYTQTRTCTLHIWRCPIHLRASTTDHVMPLGA</sequence>
<feature type="chain" id="PRO_5043472715" evidence="1">
    <location>
        <begin position="24"/>
        <end position="130"/>
    </location>
</feature>
<accession>A0AAV4GV21</accession>
<protein>
    <submittedName>
        <fullName evidence="2">Uncharacterized protein</fullName>
    </submittedName>
</protein>
<gene>
    <name evidence="2" type="ORF">ElyMa_002512100</name>
</gene>
<dbReference type="EMBL" id="BMAT01005142">
    <property type="protein sequence ID" value="GFR88205.1"/>
    <property type="molecule type" value="Genomic_DNA"/>
</dbReference>
<keyword evidence="1" id="KW-0732">Signal</keyword>
<dbReference type="Proteomes" id="UP000762676">
    <property type="component" value="Unassembled WGS sequence"/>
</dbReference>